<evidence type="ECO:0000313" key="2">
    <source>
        <dbReference type="EMBL" id="KJB68522.1"/>
    </source>
</evidence>
<dbReference type="KEGG" id="gra:105773110"/>
<organism evidence="2 3">
    <name type="scientific">Gossypium raimondii</name>
    <name type="common">Peruvian cotton</name>
    <name type="synonym">Gossypium klotzschianum subsp. raimondii</name>
    <dbReference type="NCBI Taxonomy" id="29730"/>
    <lineage>
        <taxon>Eukaryota</taxon>
        <taxon>Viridiplantae</taxon>
        <taxon>Streptophyta</taxon>
        <taxon>Embryophyta</taxon>
        <taxon>Tracheophyta</taxon>
        <taxon>Spermatophyta</taxon>
        <taxon>Magnoliopsida</taxon>
        <taxon>eudicotyledons</taxon>
        <taxon>Gunneridae</taxon>
        <taxon>Pentapetalae</taxon>
        <taxon>rosids</taxon>
        <taxon>malvids</taxon>
        <taxon>Malvales</taxon>
        <taxon>Malvaceae</taxon>
        <taxon>Malvoideae</taxon>
        <taxon>Gossypium</taxon>
    </lineage>
</organism>
<dbReference type="STRING" id="29730.A0A0D2RDH3"/>
<reference evidence="2 3" key="1">
    <citation type="journal article" date="2012" name="Nature">
        <title>Repeated polyploidization of Gossypium genomes and the evolution of spinnable cotton fibres.</title>
        <authorList>
            <person name="Paterson A.H."/>
            <person name="Wendel J.F."/>
            <person name="Gundlach H."/>
            <person name="Guo H."/>
            <person name="Jenkins J."/>
            <person name="Jin D."/>
            <person name="Llewellyn D."/>
            <person name="Showmaker K.C."/>
            <person name="Shu S."/>
            <person name="Udall J."/>
            <person name="Yoo M.J."/>
            <person name="Byers R."/>
            <person name="Chen W."/>
            <person name="Doron-Faigenboim A."/>
            <person name="Duke M.V."/>
            <person name="Gong L."/>
            <person name="Grimwood J."/>
            <person name="Grover C."/>
            <person name="Grupp K."/>
            <person name="Hu G."/>
            <person name="Lee T.H."/>
            <person name="Li J."/>
            <person name="Lin L."/>
            <person name="Liu T."/>
            <person name="Marler B.S."/>
            <person name="Page J.T."/>
            <person name="Roberts A.W."/>
            <person name="Romanel E."/>
            <person name="Sanders W.S."/>
            <person name="Szadkowski E."/>
            <person name="Tan X."/>
            <person name="Tang H."/>
            <person name="Xu C."/>
            <person name="Wang J."/>
            <person name="Wang Z."/>
            <person name="Zhang D."/>
            <person name="Zhang L."/>
            <person name="Ashrafi H."/>
            <person name="Bedon F."/>
            <person name="Bowers J.E."/>
            <person name="Brubaker C.L."/>
            <person name="Chee P.W."/>
            <person name="Das S."/>
            <person name="Gingle A.R."/>
            <person name="Haigler C.H."/>
            <person name="Harker D."/>
            <person name="Hoffmann L.V."/>
            <person name="Hovav R."/>
            <person name="Jones D.C."/>
            <person name="Lemke C."/>
            <person name="Mansoor S."/>
            <person name="ur Rahman M."/>
            <person name="Rainville L.N."/>
            <person name="Rambani A."/>
            <person name="Reddy U.K."/>
            <person name="Rong J.K."/>
            <person name="Saranga Y."/>
            <person name="Scheffler B.E."/>
            <person name="Scheffler J.A."/>
            <person name="Stelly D.M."/>
            <person name="Triplett B.A."/>
            <person name="Van Deynze A."/>
            <person name="Vaslin M.F."/>
            <person name="Waghmare V.N."/>
            <person name="Walford S.A."/>
            <person name="Wright R.J."/>
            <person name="Zaki E.A."/>
            <person name="Zhang T."/>
            <person name="Dennis E.S."/>
            <person name="Mayer K.F."/>
            <person name="Peterson D.G."/>
            <person name="Rokhsar D.S."/>
            <person name="Wang X."/>
            <person name="Schmutz J."/>
        </authorList>
    </citation>
    <scope>NUCLEOTIDE SEQUENCE [LARGE SCALE GENOMIC DNA]</scope>
</reference>
<dbReference type="Gene3D" id="3.40.50.620">
    <property type="entry name" value="HUPs"/>
    <property type="match status" value="1"/>
</dbReference>
<name>A0A0D2RDH3_GOSRA</name>
<gene>
    <name evidence="2" type="ORF">B456_010G248200</name>
</gene>
<protein>
    <recommendedName>
        <fullName evidence="4">UspA domain-containing protein</fullName>
    </recommendedName>
</protein>
<dbReference type="EMBL" id="CM001749">
    <property type="protein sequence ID" value="KJB68522.1"/>
    <property type="molecule type" value="Genomic_DNA"/>
</dbReference>
<dbReference type="Gramene" id="KJB68522">
    <property type="protein sequence ID" value="KJB68522"/>
    <property type="gene ID" value="B456_010G248200"/>
</dbReference>
<dbReference type="CDD" id="cd01989">
    <property type="entry name" value="USP_STK_Ubox_N"/>
    <property type="match status" value="1"/>
</dbReference>
<evidence type="ECO:0000256" key="1">
    <source>
        <dbReference type="SAM" id="MobiDB-lite"/>
    </source>
</evidence>
<feature type="compositionally biased region" description="Acidic residues" evidence="1">
    <location>
        <begin position="21"/>
        <end position="30"/>
    </location>
</feature>
<proteinExistence type="predicted"/>
<dbReference type="PANTHER" id="PTHR47382">
    <property type="entry name" value="U-BOX DOMAIN-CONTAINING PROTEIN 52-LIKE"/>
    <property type="match status" value="1"/>
</dbReference>
<dbReference type="PANTHER" id="PTHR47382:SF3">
    <property type="entry name" value="ADENINE NUCLEOTIDE ALPHA HYDROLASES-LIKE SUPERFAMILY PROTEIN"/>
    <property type="match status" value="1"/>
</dbReference>
<accession>A0A0D2RDH3</accession>
<dbReference type="SUPFAM" id="SSF52402">
    <property type="entry name" value="Adenine nucleotide alpha hydrolases-like"/>
    <property type="match status" value="1"/>
</dbReference>
<dbReference type="InterPro" id="IPR014729">
    <property type="entry name" value="Rossmann-like_a/b/a_fold"/>
</dbReference>
<dbReference type="OMA" id="FGCGCFK"/>
<dbReference type="AlphaFoldDB" id="A0A0D2RDH3"/>
<evidence type="ECO:0000313" key="3">
    <source>
        <dbReference type="Proteomes" id="UP000032304"/>
    </source>
</evidence>
<keyword evidence="3" id="KW-1185">Reference proteome</keyword>
<dbReference type="eggNOG" id="ENOG502RZBY">
    <property type="taxonomic scope" value="Eukaryota"/>
</dbReference>
<dbReference type="OrthoDB" id="1654852at2759"/>
<sequence>MSIPPTESAHNYTFSSSIREIEEEEEEEGSELFEIHDGEPLSSIKEEEINSLFSFDVAARDDDEDNIYVAVGKSQSSIDALSWTISHFINGSSTTVYLIHVFPEIHYIPSPLGKLPKSQVSASQVESYMAEERGKRRQLLQKYIDICSASKVKVDTMLVESDMVAKAILDLIPILNITKLVVGASNSNFTTSRKVKSRRGVRIAHQILETAPNTCQVKVICEGKDATAQMLELPLPSPLPSQSPAANEDQFKVLPEADDDRRNDSFACMCFRPTKF</sequence>
<evidence type="ECO:0008006" key="4">
    <source>
        <dbReference type="Google" id="ProtNLM"/>
    </source>
</evidence>
<feature type="region of interest" description="Disordered" evidence="1">
    <location>
        <begin position="1"/>
        <end position="30"/>
    </location>
</feature>
<dbReference type="Proteomes" id="UP000032304">
    <property type="component" value="Chromosome 10"/>
</dbReference>